<dbReference type="PANTHER" id="PTHR30146">
    <property type="entry name" value="LACI-RELATED TRANSCRIPTIONAL REPRESSOR"/>
    <property type="match status" value="1"/>
</dbReference>
<evidence type="ECO:0000313" key="5">
    <source>
        <dbReference type="EMBL" id="RFB04315.1"/>
    </source>
</evidence>
<evidence type="ECO:0000256" key="2">
    <source>
        <dbReference type="ARBA" id="ARBA00023125"/>
    </source>
</evidence>
<dbReference type="GO" id="GO:0003700">
    <property type="term" value="F:DNA-binding transcription factor activity"/>
    <property type="evidence" value="ECO:0007669"/>
    <property type="project" value="TreeGrafter"/>
</dbReference>
<sequence length="355" mass="38087">MRRETRRMSEQIDVPQRRGAVTIREVAEKAGVSQMTVSRVLNQPSLVKKETTRRVQEAIKALNYRPNLMARGLAGGKSLLIGLIYNNPSTNYLGEVLFGAINACGEQGHHLLVEDYLVDYESLSVSALANRFRESGVDGLIVVPPCGEVPKIARALKESGVHCVNISGSSSDSDTQFVAINEAGAAGLMTSYLLEKGHRKIGFITGDMTHVSSGERQRGFIETLKANGIKPNPDYIVEGAFTYRSGMEGAQQLLGLKDPPTAIFASNDDMAAGVISAVQQLGLQVPSDISVAGFDDTAIARTIWPGLTTVRQPISEMASQAVTLFSNREAAGDANGSVLDVTLTIRDSVVAPKKK</sequence>
<dbReference type="InParanoid" id="A0A371RFU8"/>
<evidence type="ECO:0000256" key="1">
    <source>
        <dbReference type="ARBA" id="ARBA00023015"/>
    </source>
</evidence>
<dbReference type="InterPro" id="IPR028082">
    <property type="entry name" value="Peripla_BP_I"/>
</dbReference>
<organism evidence="5 6">
    <name type="scientific">Parvularcula marina</name>
    <dbReference type="NCBI Taxonomy" id="2292771"/>
    <lineage>
        <taxon>Bacteria</taxon>
        <taxon>Pseudomonadati</taxon>
        <taxon>Pseudomonadota</taxon>
        <taxon>Alphaproteobacteria</taxon>
        <taxon>Parvularculales</taxon>
        <taxon>Parvularculaceae</taxon>
        <taxon>Parvularcula</taxon>
    </lineage>
</organism>
<dbReference type="CDD" id="cd01545">
    <property type="entry name" value="PBP1_SalR"/>
    <property type="match status" value="1"/>
</dbReference>
<evidence type="ECO:0000313" key="6">
    <source>
        <dbReference type="Proteomes" id="UP000264589"/>
    </source>
</evidence>
<name>A0A371RFU8_9PROT</name>
<keyword evidence="3" id="KW-0804">Transcription</keyword>
<dbReference type="FunCoup" id="A0A371RFU8">
    <property type="interactions" value="354"/>
</dbReference>
<evidence type="ECO:0000256" key="3">
    <source>
        <dbReference type="ARBA" id="ARBA00023163"/>
    </source>
</evidence>
<dbReference type="EMBL" id="QUQO01000001">
    <property type="protein sequence ID" value="RFB04315.1"/>
    <property type="molecule type" value="Genomic_DNA"/>
</dbReference>
<dbReference type="InterPro" id="IPR010982">
    <property type="entry name" value="Lambda_DNA-bd_dom_sf"/>
</dbReference>
<dbReference type="SUPFAM" id="SSF53822">
    <property type="entry name" value="Periplasmic binding protein-like I"/>
    <property type="match status" value="1"/>
</dbReference>
<dbReference type="AlphaFoldDB" id="A0A371RFU8"/>
<keyword evidence="2 5" id="KW-0238">DNA-binding</keyword>
<proteinExistence type="predicted"/>
<dbReference type="GO" id="GO:0000976">
    <property type="term" value="F:transcription cis-regulatory region binding"/>
    <property type="evidence" value="ECO:0007669"/>
    <property type="project" value="TreeGrafter"/>
</dbReference>
<keyword evidence="1" id="KW-0805">Transcription regulation</keyword>
<protein>
    <submittedName>
        <fullName evidence="5">LacI family DNA-binding transcriptional regulator</fullName>
    </submittedName>
</protein>
<dbReference type="SMART" id="SM00354">
    <property type="entry name" value="HTH_LACI"/>
    <property type="match status" value="1"/>
</dbReference>
<dbReference type="Gene3D" id="1.10.260.40">
    <property type="entry name" value="lambda repressor-like DNA-binding domains"/>
    <property type="match status" value="1"/>
</dbReference>
<dbReference type="Pfam" id="PF00356">
    <property type="entry name" value="LacI"/>
    <property type="match status" value="1"/>
</dbReference>
<dbReference type="InterPro" id="IPR000843">
    <property type="entry name" value="HTH_LacI"/>
</dbReference>
<gene>
    <name evidence="5" type="ORF">DX908_02865</name>
</gene>
<evidence type="ECO:0000259" key="4">
    <source>
        <dbReference type="PROSITE" id="PS50932"/>
    </source>
</evidence>
<dbReference type="PROSITE" id="PS50932">
    <property type="entry name" value="HTH_LACI_2"/>
    <property type="match status" value="1"/>
</dbReference>
<dbReference type="Pfam" id="PF13377">
    <property type="entry name" value="Peripla_BP_3"/>
    <property type="match status" value="1"/>
</dbReference>
<comment type="caution">
    <text evidence="5">The sequence shown here is derived from an EMBL/GenBank/DDBJ whole genome shotgun (WGS) entry which is preliminary data.</text>
</comment>
<dbReference type="PROSITE" id="PS00356">
    <property type="entry name" value="HTH_LACI_1"/>
    <property type="match status" value="1"/>
</dbReference>
<dbReference type="InterPro" id="IPR046335">
    <property type="entry name" value="LacI/GalR-like_sensor"/>
</dbReference>
<dbReference type="PRINTS" id="PR00036">
    <property type="entry name" value="HTHLACI"/>
</dbReference>
<reference evidence="5 6" key="1">
    <citation type="submission" date="2018-08" db="EMBL/GenBank/DDBJ databases">
        <title>Parvularcula sp. SM1705, isolated from surface water of the South Sea China.</title>
        <authorList>
            <person name="Sun L."/>
        </authorList>
    </citation>
    <scope>NUCLEOTIDE SEQUENCE [LARGE SCALE GENOMIC DNA]</scope>
    <source>
        <strain evidence="5 6">SM1705</strain>
    </source>
</reference>
<dbReference type="SUPFAM" id="SSF47413">
    <property type="entry name" value="lambda repressor-like DNA-binding domains"/>
    <property type="match status" value="1"/>
</dbReference>
<accession>A0A371RFU8</accession>
<feature type="domain" description="HTH lacI-type" evidence="4">
    <location>
        <begin position="21"/>
        <end position="75"/>
    </location>
</feature>
<dbReference type="CDD" id="cd01392">
    <property type="entry name" value="HTH_LacI"/>
    <property type="match status" value="1"/>
</dbReference>
<dbReference type="PANTHER" id="PTHR30146:SF153">
    <property type="entry name" value="LACTOSE OPERON REPRESSOR"/>
    <property type="match status" value="1"/>
</dbReference>
<keyword evidence="6" id="KW-1185">Reference proteome</keyword>
<dbReference type="Gene3D" id="3.40.50.2300">
    <property type="match status" value="2"/>
</dbReference>
<dbReference type="Proteomes" id="UP000264589">
    <property type="component" value="Unassembled WGS sequence"/>
</dbReference>